<dbReference type="SUPFAM" id="SSF54001">
    <property type="entry name" value="Cysteine proteinases"/>
    <property type="match status" value="1"/>
</dbReference>
<name>A0A4S8M3P6_DENBC</name>
<dbReference type="InterPro" id="IPR038765">
    <property type="entry name" value="Papain-like_cys_pep_sf"/>
</dbReference>
<evidence type="ECO:0000313" key="2">
    <source>
        <dbReference type="Proteomes" id="UP000297245"/>
    </source>
</evidence>
<dbReference type="AlphaFoldDB" id="A0A4S8M3P6"/>
<reference evidence="1 2" key="1">
    <citation type="journal article" date="2019" name="Nat. Ecol. Evol.">
        <title>Megaphylogeny resolves global patterns of mushroom evolution.</title>
        <authorList>
            <person name="Varga T."/>
            <person name="Krizsan K."/>
            <person name="Foldi C."/>
            <person name="Dima B."/>
            <person name="Sanchez-Garcia M."/>
            <person name="Sanchez-Ramirez S."/>
            <person name="Szollosi G.J."/>
            <person name="Szarkandi J.G."/>
            <person name="Papp V."/>
            <person name="Albert L."/>
            <person name="Andreopoulos W."/>
            <person name="Angelini C."/>
            <person name="Antonin V."/>
            <person name="Barry K.W."/>
            <person name="Bougher N.L."/>
            <person name="Buchanan P."/>
            <person name="Buyck B."/>
            <person name="Bense V."/>
            <person name="Catcheside P."/>
            <person name="Chovatia M."/>
            <person name="Cooper J."/>
            <person name="Damon W."/>
            <person name="Desjardin D."/>
            <person name="Finy P."/>
            <person name="Geml J."/>
            <person name="Haridas S."/>
            <person name="Hughes K."/>
            <person name="Justo A."/>
            <person name="Karasinski D."/>
            <person name="Kautmanova I."/>
            <person name="Kiss B."/>
            <person name="Kocsube S."/>
            <person name="Kotiranta H."/>
            <person name="LaButti K.M."/>
            <person name="Lechner B.E."/>
            <person name="Liimatainen K."/>
            <person name="Lipzen A."/>
            <person name="Lukacs Z."/>
            <person name="Mihaltcheva S."/>
            <person name="Morgado L.N."/>
            <person name="Niskanen T."/>
            <person name="Noordeloos M.E."/>
            <person name="Ohm R.A."/>
            <person name="Ortiz-Santana B."/>
            <person name="Ovrebo C."/>
            <person name="Racz N."/>
            <person name="Riley R."/>
            <person name="Savchenko A."/>
            <person name="Shiryaev A."/>
            <person name="Soop K."/>
            <person name="Spirin V."/>
            <person name="Szebenyi C."/>
            <person name="Tomsovsky M."/>
            <person name="Tulloss R.E."/>
            <person name="Uehling J."/>
            <person name="Grigoriev I.V."/>
            <person name="Vagvolgyi C."/>
            <person name="Papp T."/>
            <person name="Martin F.M."/>
            <person name="Miettinen O."/>
            <person name="Hibbett D.S."/>
            <person name="Nagy L.G."/>
        </authorList>
    </citation>
    <scope>NUCLEOTIDE SEQUENCE [LARGE SCALE GENOMIC DNA]</scope>
    <source>
        <strain evidence="1 2">CBS 962.96</strain>
    </source>
</reference>
<sequence length="290" mass="33108">MTSHESNNTSSGITPLDIDNDNITGTGVWNEEEWIQCGQTWSDVPDVVKAERACLCTVPEEFLVLLPKPTNTHIIPTWKSLQDLENSLGQSWFDGTQSIHSTQTDLSLPFWVLTFFGAALKARTNQIRWATSLEWVHNQASLELSMHDSIELVELTLVEIPWCGPIPGVRTDGKIEDLWRLLGDNALDSAVLDAMLKVSALWLEEEDPNSMIKIATTEFSNAITFRHNMDRMKAYLDKFQRLIQSKRYSRILVVVHYPVYHWGACLIDFEHCIVNFGDGLRRDDEPFLQF</sequence>
<dbReference type="EMBL" id="ML179174">
    <property type="protein sequence ID" value="THU96541.1"/>
    <property type="molecule type" value="Genomic_DNA"/>
</dbReference>
<accession>A0A4S8M3P6</accession>
<organism evidence="1 2">
    <name type="scientific">Dendrothele bispora (strain CBS 962.96)</name>
    <dbReference type="NCBI Taxonomy" id="1314807"/>
    <lineage>
        <taxon>Eukaryota</taxon>
        <taxon>Fungi</taxon>
        <taxon>Dikarya</taxon>
        <taxon>Basidiomycota</taxon>
        <taxon>Agaricomycotina</taxon>
        <taxon>Agaricomycetes</taxon>
        <taxon>Agaricomycetidae</taxon>
        <taxon>Agaricales</taxon>
        <taxon>Agaricales incertae sedis</taxon>
        <taxon>Dendrothele</taxon>
    </lineage>
</organism>
<dbReference type="Proteomes" id="UP000297245">
    <property type="component" value="Unassembled WGS sequence"/>
</dbReference>
<dbReference type="OrthoDB" id="2671065at2759"/>
<keyword evidence="2" id="KW-1185">Reference proteome</keyword>
<evidence type="ECO:0008006" key="3">
    <source>
        <dbReference type="Google" id="ProtNLM"/>
    </source>
</evidence>
<protein>
    <recommendedName>
        <fullName evidence="3">Ubiquitin-like protease family profile domain-containing protein</fullName>
    </recommendedName>
</protein>
<gene>
    <name evidence="1" type="ORF">K435DRAFT_797224</name>
</gene>
<evidence type="ECO:0000313" key="1">
    <source>
        <dbReference type="EMBL" id="THU96541.1"/>
    </source>
</evidence>
<proteinExistence type="predicted"/>